<dbReference type="InterPro" id="IPR044751">
    <property type="entry name" value="Ion_transp-like_CBS"/>
</dbReference>
<proteinExistence type="inferred from homology"/>
<dbReference type="PANTHER" id="PTHR22777:SF17">
    <property type="entry name" value="UPF0053 PROTEIN SLL0260"/>
    <property type="match status" value="1"/>
</dbReference>
<dbReference type="GO" id="GO:0050660">
    <property type="term" value="F:flavin adenine dinucleotide binding"/>
    <property type="evidence" value="ECO:0007669"/>
    <property type="project" value="InterPro"/>
</dbReference>
<dbReference type="InterPro" id="IPR036318">
    <property type="entry name" value="FAD-bd_PCMH-like_sf"/>
</dbReference>
<protein>
    <submittedName>
        <fullName evidence="14">Hemolysin family protein</fullName>
    </submittedName>
</protein>
<feature type="compositionally biased region" description="Basic and acidic residues" evidence="10">
    <location>
        <begin position="410"/>
        <end position="422"/>
    </location>
</feature>
<dbReference type="InterPro" id="IPR046342">
    <property type="entry name" value="CBS_dom_sf"/>
</dbReference>
<dbReference type="PROSITE" id="PS51846">
    <property type="entry name" value="CNNM"/>
    <property type="match status" value="1"/>
</dbReference>
<comment type="similarity">
    <text evidence="2">Belongs to the UPF0053 family.</text>
</comment>
<accession>A0A921IKK1</accession>
<dbReference type="CDD" id="cd04590">
    <property type="entry name" value="CBS_pair_CorC_HlyC_assoc"/>
    <property type="match status" value="1"/>
</dbReference>
<feature type="transmembrane region" description="Helical" evidence="11">
    <location>
        <begin position="124"/>
        <end position="146"/>
    </location>
</feature>
<feature type="domain" description="CBS" evidence="12">
    <location>
        <begin position="206"/>
        <end position="267"/>
    </location>
</feature>
<dbReference type="SUPFAM" id="SSF54631">
    <property type="entry name" value="CBS-domain pair"/>
    <property type="match status" value="1"/>
</dbReference>
<dbReference type="FunFam" id="3.10.580.10:FF:000002">
    <property type="entry name" value="Magnesium/cobalt efflux protein CorC"/>
    <property type="match status" value="1"/>
</dbReference>
<evidence type="ECO:0000256" key="8">
    <source>
        <dbReference type="PROSITE-ProRule" id="PRU00703"/>
    </source>
</evidence>
<keyword evidence="3 9" id="KW-0812">Transmembrane</keyword>
<evidence type="ECO:0000256" key="4">
    <source>
        <dbReference type="ARBA" id="ARBA00022737"/>
    </source>
</evidence>
<evidence type="ECO:0000256" key="2">
    <source>
        <dbReference type="ARBA" id="ARBA00006337"/>
    </source>
</evidence>
<dbReference type="Pfam" id="PF00571">
    <property type="entry name" value="CBS"/>
    <property type="match status" value="2"/>
</dbReference>
<dbReference type="PANTHER" id="PTHR22777">
    <property type="entry name" value="HEMOLYSIN-RELATED"/>
    <property type="match status" value="1"/>
</dbReference>
<dbReference type="SMART" id="SM01091">
    <property type="entry name" value="CorC_HlyC"/>
    <property type="match status" value="1"/>
</dbReference>
<organism evidence="14 15">
    <name type="scientific">Subdoligranulum variabile</name>
    <dbReference type="NCBI Taxonomy" id="214851"/>
    <lineage>
        <taxon>Bacteria</taxon>
        <taxon>Bacillati</taxon>
        <taxon>Bacillota</taxon>
        <taxon>Clostridia</taxon>
        <taxon>Eubacteriales</taxon>
        <taxon>Oscillospiraceae</taxon>
        <taxon>Subdoligranulum</taxon>
    </lineage>
</organism>
<evidence type="ECO:0000313" key="14">
    <source>
        <dbReference type="EMBL" id="HJG27502.1"/>
    </source>
</evidence>
<evidence type="ECO:0000256" key="11">
    <source>
        <dbReference type="SAM" id="Phobius"/>
    </source>
</evidence>
<dbReference type="Proteomes" id="UP000782880">
    <property type="component" value="Unassembled WGS sequence"/>
</dbReference>
<dbReference type="SMART" id="SM00116">
    <property type="entry name" value="CBS"/>
    <property type="match status" value="2"/>
</dbReference>
<evidence type="ECO:0000313" key="15">
    <source>
        <dbReference type="Proteomes" id="UP000782880"/>
    </source>
</evidence>
<evidence type="ECO:0000256" key="3">
    <source>
        <dbReference type="ARBA" id="ARBA00022692"/>
    </source>
</evidence>
<dbReference type="InterPro" id="IPR002550">
    <property type="entry name" value="CNNM"/>
</dbReference>
<evidence type="ECO:0000259" key="12">
    <source>
        <dbReference type="PROSITE" id="PS51371"/>
    </source>
</evidence>
<dbReference type="AlphaFoldDB" id="A0A921IKK1"/>
<gene>
    <name evidence="14" type="ORF">K8V20_02485</name>
</gene>
<dbReference type="EMBL" id="DYVE01000066">
    <property type="protein sequence ID" value="HJG27502.1"/>
    <property type="molecule type" value="Genomic_DNA"/>
</dbReference>
<dbReference type="PROSITE" id="PS51371">
    <property type="entry name" value="CBS"/>
    <property type="match status" value="2"/>
</dbReference>
<evidence type="ECO:0000256" key="5">
    <source>
        <dbReference type="ARBA" id="ARBA00022989"/>
    </source>
</evidence>
<dbReference type="InterPro" id="IPR000644">
    <property type="entry name" value="CBS_dom"/>
</dbReference>
<keyword evidence="5 9" id="KW-1133">Transmembrane helix</keyword>
<evidence type="ECO:0000256" key="10">
    <source>
        <dbReference type="SAM" id="MobiDB-lite"/>
    </source>
</evidence>
<keyword evidence="4" id="KW-0677">Repeat</keyword>
<name>A0A921IKK1_9FIRM</name>
<reference evidence="14" key="1">
    <citation type="journal article" date="2021" name="PeerJ">
        <title>Extensive microbial diversity within the chicken gut microbiome revealed by metagenomics and culture.</title>
        <authorList>
            <person name="Gilroy R."/>
            <person name="Ravi A."/>
            <person name="Getino M."/>
            <person name="Pursley I."/>
            <person name="Horton D.L."/>
            <person name="Alikhan N.F."/>
            <person name="Baker D."/>
            <person name="Gharbi K."/>
            <person name="Hall N."/>
            <person name="Watson M."/>
            <person name="Adriaenssens E.M."/>
            <person name="Foster-Nyarko E."/>
            <person name="Jarju S."/>
            <person name="Secka A."/>
            <person name="Antonio M."/>
            <person name="Oren A."/>
            <person name="Chaudhuri R.R."/>
            <person name="La Ragione R."/>
            <person name="Hildebrand F."/>
            <person name="Pallen M.J."/>
        </authorList>
    </citation>
    <scope>NUCLEOTIDE SEQUENCE</scope>
    <source>
        <strain evidence="14">ChiBcec21-2208</strain>
    </source>
</reference>
<keyword evidence="6 8" id="KW-0129">CBS domain</keyword>
<dbReference type="SUPFAM" id="SSF56176">
    <property type="entry name" value="FAD-binding/transporter-associated domain-like"/>
    <property type="match status" value="1"/>
</dbReference>
<keyword evidence="7 9" id="KW-0472">Membrane</keyword>
<reference evidence="14" key="2">
    <citation type="submission" date="2021-09" db="EMBL/GenBank/DDBJ databases">
        <authorList>
            <person name="Gilroy R."/>
        </authorList>
    </citation>
    <scope>NUCLEOTIDE SEQUENCE</scope>
    <source>
        <strain evidence="14">ChiBcec21-2208</strain>
    </source>
</reference>
<sequence length="448" mass="49776">MDDGSIFMIVALVILVLLSAFFSSSETAYSSLNLIRLRSRADAGDRQAAKVLSLAEQYDSLLSTILIGNNIVNIGASSIGTVLFTKVLGGAYGPTVSTIVLTLVVLTFGEITPKSMAKEMPESLALSFAPALSVLVTIFTPLNWVFGQWKNFLAKRFYTGDRDTITEGELVTMVSEAEKDGELTDRESELIRSAIEFDDVEAQDVLTPRVDVVAVEDDTPMEEVVDMFAESGYSRLPVYHETIDNIIGVVHEKDCFAAMRKGDVKDIKLESLVSPTLYTTSATQISTLLLTLRESKHHMAVVVDEYGGTAGIITLEDILEELVGEIWDEHDDVVEEIHQQSDGSWLVSGAAGVDDVAEELSIKDKEEIDAIAISGLVQEKLGRLPKVGDHFAWGDCDGTVTRVSHRRVQEVRLTRRPPEEKEHHRKGERRDHRDRDKERENRRNQENR</sequence>
<dbReference type="Gene3D" id="3.10.580.10">
    <property type="entry name" value="CBS-domain"/>
    <property type="match status" value="1"/>
</dbReference>
<dbReference type="InterPro" id="IPR005170">
    <property type="entry name" value="Transptr-assoc_dom"/>
</dbReference>
<dbReference type="GO" id="GO:0005886">
    <property type="term" value="C:plasma membrane"/>
    <property type="evidence" value="ECO:0007669"/>
    <property type="project" value="TreeGrafter"/>
</dbReference>
<evidence type="ECO:0000256" key="7">
    <source>
        <dbReference type="ARBA" id="ARBA00023136"/>
    </source>
</evidence>
<comment type="caution">
    <text evidence="14">The sequence shown here is derived from an EMBL/GenBank/DDBJ whole genome shotgun (WGS) entry which is preliminary data.</text>
</comment>
<evidence type="ECO:0000256" key="9">
    <source>
        <dbReference type="PROSITE-ProRule" id="PRU01193"/>
    </source>
</evidence>
<dbReference type="InterPro" id="IPR016169">
    <property type="entry name" value="FAD-bd_PCMH_sub2"/>
</dbReference>
<evidence type="ECO:0000256" key="1">
    <source>
        <dbReference type="ARBA" id="ARBA00004141"/>
    </source>
</evidence>
<dbReference type="Pfam" id="PF03471">
    <property type="entry name" value="CorC_HlyC"/>
    <property type="match status" value="1"/>
</dbReference>
<dbReference type="Gene3D" id="3.30.465.10">
    <property type="match status" value="1"/>
</dbReference>
<feature type="compositionally biased region" description="Basic and acidic residues" evidence="10">
    <location>
        <begin position="428"/>
        <end position="448"/>
    </location>
</feature>
<evidence type="ECO:0000256" key="6">
    <source>
        <dbReference type="ARBA" id="ARBA00023122"/>
    </source>
</evidence>
<comment type="subcellular location">
    <subcellularLocation>
        <location evidence="1">Membrane</location>
        <topology evidence="1">Multi-pass membrane protein</topology>
    </subcellularLocation>
</comment>
<feature type="region of interest" description="Disordered" evidence="10">
    <location>
        <begin position="410"/>
        <end position="448"/>
    </location>
</feature>
<feature type="domain" description="CBS" evidence="12">
    <location>
        <begin position="272"/>
        <end position="329"/>
    </location>
</feature>
<dbReference type="Pfam" id="PF01595">
    <property type="entry name" value="CNNM"/>
    <property type="match status" value="1"/>
</dbReference>
<feature type="domain" description="CNNM transmembrane" evidence="13">
    <location>
        <begin position="1"/>
        <end position="187"/>
    </location>
</feature>
<feature type="transmembrane region" description="Helical" evidence="11">
    <location>
        <begin position="91"/>
        <end position="112"/>
    </location>
</feature>
<evidence type="ECO:0000259" key="13">
    <source>
        <dbReference type="PROSITE" id="PS51846"/>
    </source>
</evidence>
<feature type="transmembrane region" description="Helical" evidence="11">
    <location>
        <begin position="6"/>
        <end position="29"/>
    </location>
</feature>